<comment type="similarity">
    <text evidence="3 8">Belongs to the TRAPP small subunits family. BET3 subfamily.</text>
</comment>
<evidence type="ECO:0000256" key="8">
    <source>
        <dbReference type="PIRNR" id="PIRNR017479"/>
    </source>
</evidence>
<dbReference type="GO" id="GO:1990072">
    <property type="term" value="C:TRAPPIII protein complex"/>
    <property type="evidence" value="ECO:0007669"/>
    <property type="project" value="TreeGrafter"/>
</dbReference>
<dbReference type="GO" id="GO:0006888">
    <property type="term" value="P:endoplasmic reticulum to Golgi vesicle-mediated transport"/>
    <property type="evidence" value="ECO:0007669"/>
    <property type="project" value="TreeGrafter"/>
</dbReference>
<organism evidence="9 10">
    <name type="scientific">Rotaria socialis</name>
    <dbReference type="NCBI Taxonomy" id="392032"/>
    <lineage>
        <taxon>Eukaryota</taxon>
        <taxon>Metazoa</taxon>
        <taxon>Spiralia</taxon>
        <taxon>Gnathifera</taxon>
        <taxon>Rotifera</taxon>
        <taxon>Eurotatoria</taxon>
        <taxon>Bdelloidea</taxon>
        <taxon>Philodinida</taxon>
        <taxon>Philodinidae</taxon>
        <taxon>Rotaria</taxon>
    </lineage>
</organism>
<protein>
    <recommendedName>
        <fullName evidence="8">Trafficking protein particle complex subunit 5</fullName>
    </recommendedName>
</protein>
<dbReference type="GO" id="GO:1990071">
    <property type="term" value="C:TRAPPII protein complex"/>
    <property type="evidence" value="ECO:0007669"/>
    <property type="project" value="TreeGrafter"/>
</dbReference>
<dbReference type="Proteomes" id="UP000663848">
    <property type="component" value="Unassembled WGS sequence"/>
</dbReference>
<keyword evidence="7 8" id="KW-0333">Golgi apparatus</keyword>
<accession>A0A821CX36</accession>
<evidence type="ECO:0000256" key="2">
    <source>
        <dbReference type="ARBA" id="ARBA00004240"/>
    </source>
</evidence>
<evidence type="ECO:0000256" key="3">
    <source>
        <dbReference type="ARBA" id="ARBA00006218"/>
    </source>
</evidence>
<evidence type="ECO:0000256" key="6">
    <source>
        <dbReference type="ARBA" id="ARBA00022892"/>
    </source>
</evidence>
<dbReference type="PANTHER" id="PTHR20902:SF0">
    <property type="entry name" value="TRAFFICKING PROTEIN PARTICLE COMPLEX SUBUNIT 5"/>
    <property type="match status" value="1"/>
</dbReference>
<evidence type="ECO:0000313" key="10">
    <source>
        <dbReference type="Proteomes" id="UP000663848"/>
    </source>
</evidence>
<evidence type="ECO:0000256" key="7">
    <source>
        <dbReference type="ARBA" id="ARBA00023034"/>
    </source>
</evidence>
<comment type="function">
    <text evidence="8">May play a role in vesicular transport from endoplasmic reticulum to Golgi.</text>
</comment>
<keyword evidence="6 8" id="KW-0931">ER-Golgi transport</keyword>
<gene>
    <name evidence="9" type="ORF">QYT958_LOCUS12335</name>
</gene>
<comment type="subunit">
    <text evidence="8">Part of the multisubunit TRAPP (transport protein particle) complex.</text>
</comment>
<keyword evidence="4 8" id="KW-0813">Transport</keyword>
<dbReference type="PANTHER" id="PTHR20902">
    <property type="entry name" value="41-2 PROTEIN ANTIGEN-RELATED"/>
    <property type="match status" value="1"/>
</dbReference>
<dbReference type="InterPro" id="IPR007194">
    <property type="entry name" value="TRAPP_component"/>
</dbReference>
<evidence type="ECO:0000256" key="1">
    <source>
        <dbReference type="ARBA" id="ARBA00004222"/>
    </source>
</evidence>
<evidence type="ECO:0000313" key="9">
    <source>
        <dbReference type="EMBL" id="CAF4612780.1"/>
    </source>
</evidence>
<dbReference type="EMBL" id="CAJOBR010001493">
    <property type="protein sequence ID" value="CAF4612780.1"/>
    <property type="molecule type" value="Genomic_DNA"/>
</dbReference>
<dbReference type="GO" id="GO:1990070">
    <property type="term" value="C:TRAPPI protein complex"/>
    <property type="evidence" value="ECO:0007669"/>
    <property type="project" value="TreeGrafter"/>
</dbReference>
<dbReference type="SUPFAM" id="SSF111126">
    <property type="entry name" value="Ligand-binding domain in the NO signalling and Golgi transport"/>
    <property type="match status" value="1"/>
</dbReference>
<comment type="subcellular location">
    <subcellularLocation>
        <location evidence="2">Endoplasmic reticulum</location>
    </subcellularLocation>
    <subcellularLocation>
        <location evidence="1 8">Golgi apparatus</location>
        <location evidence="1 8">cis-Golgi network</location>
    </subcellularLocation>
</comment>
<comment type="caution">
    <text evidence="9">The sequence shown here is derived from an EMBL/GenBank/DDBJ whole genome shotgun (WGS) entry which is preliminary data.</text>
</comment>
<reference evidence="9" key="1">
    <citation type="submission" date="2021-02" db="EMBL/GenBank/DDBJ databases">
        <authorList>
            <person name="Nowell W R."/>
        </authorList>
    </citation>
    <scope>NUCLEOTIDE SEQUENCE</scope>
</reference>
<dbReference type="Gene3D" id="3.30.1380.20">
    <property type="entry name" value="Trafficking protein particle complex subunit 3"/>
    <property type="match status" value="1"/>
</dbReference>
<evidence type="ECO:0000256" key="5">
    <source>
        <dbReference type="ARBA" id="ARBA00022824"/>
    </source>
</evidence>
<evidence type="ECO:0000256" key="4">
    <source>
        <dbReference type="ARBA" id="ARBA00022448"/>
    </source>
</evidence>
<dbReference type="AlphaFoldDB" id="A0A821CX36"/>
<keyword evidence="5 8" id="KW-0256">Endoplasmic reticulum</keyword>
<dbReference type="InterPro" id="IPR016696">
    <property type="entry name" value="TRAPP-I_su5"/>
</dbReference>
<proteinExistence type="inferred from homology"/>
<dbReference type="GO" id="GO:0005783">
    <property type="term" value="C:endoplasmic reticulum"/>
    <property type="evidence" value="ECO:0007669"/>
    <property type="project" value="UniProtKB-SubCell"/>
</dbReference>
<dbReference type="InterPro" id="IPR024096">
    <property type="entry name" value="NO_sig/Golgi_transp_ligand-bd"/>
</dbReference>
<dbReference type="Pfam" id="PF04051">
    <property type="entry name" value="TRAPP"/>
    <property type="match status" value="1"/>
</dbReference>
<sequence>MQSPARLRSSTLDRSLQKTKGDANLSTFALLFSEMVQYSQNRVDNINDLQSRLADFGKHVGIRVLDLFFYRAGKDKREVRLTPMLVFIQKVFWKFLFNREADNLEQHAQEVNVFSFYLDYLIERECLVNKFISVPNDKGNLNCASFVAGIVESVLCSSGFTCKVVAHQGTRGTTYVINFDKTVMERESRLDSK</sequence>
<dbReference type="CDD" id="cd14943">
    <property type="entry name" value="TRAPPC5_Trs31"/>
    <property type="match status" value="1"/>
</dbReference>
<dbReference type="PIRSF" id="PIRSF017479">
    <property type="entry name" value="TRAPP_I_complex_Trs31"/>
    <property type="match status" value="1"/>
</dbReference>
<name>A0A821CX36_9BILA</name>